<dbReference type="EMBL" id="UAWQ01000018">
    <property type="protein sequence ID" value="SQC45032.1"/>
    <property type="molecule type" value="Genomic_DNA"/>
</dbReference>
<proteinExistence type="predicted"/>
<evidence type="ECO:0000259" key="1">
    <source>
        <dbReference type="PROSITE" id="PS51481"/>
    </source>
</evidence>
<evidence type="ECO:0000313" key="3">
    <source>
        <dbReference type="Proteomes" id="UP000251721"/>
    </source>
</evidence>
<sequence>MACITALPSAAKRPASSSNANLIGSYCTSLDMAGFSITLLKVDDETLTLWDAPVHTPALNWGN</sequence>
<keyword evidence="2" id="KW-0670">Pyruvate</keyword>
<dbReference type="EC" id="2.7.-.-" evidence="2"/>
<dbReference type="AlphaFoldDB" id="A0A2X3ELT0"/>
<dbReference type="InterPro" id="IPR004006">
    <property type="entry name" value="DhaK_dom"/>
</dbReference>
<dbReference type="GO" id="GO:0004371">
    <property type="term" value="F:glycerone kinase activity"/>
    <property type="evidence" value="ECO:0007669"/>
    <property type="project" value="InterPro"/>
</dbReference>
<organism evidence="2 3">
    <name type="scientific">Klebsiella pneumoniae</name>
    <dbReference type="NCBI Taxonomy" id="573"/>
    <lineage>
        <taxon>Bacteria</taxon>
        <taxon>Pseudomonadati</taxon>
        <taxon>Pseudomonadota</taxon>
        <taxon>Gammaproteobacteria</taxon>
        <taxon>Enterobacterales</taxon>
        <taxon>Enterobacteriaceae</taxon>
        <taxon>Klebsiella/Raoultella group</taxon>
        <taxon>Klebsiella</taxon>
        <taxon>Klebsiella pneumoniae complex</taxon>
    </lineage>
</organism>
<dbReference type="Gene3D" id="3.30.1180.20">
    <property type="entry name" value="Dihydroxyacetone kinase, domain 2"/>
    <property type="match status" value="1"/>
</dbReference>
<accession>A0A2X3ELT0</accession>
<dbReference type="GO" id="GO:0006071">
    <property type="term" value="P:glycerol metabolic process"/>
    <property type="evidence" value="ECO:0007669"/>
    <property type="project" value="InterPro"/>
</dbReference>
<protein>
    <submittedName>
        <fullName evidence="2">Phosphoenolpyruvate-dihydroxyacetone phosphotransferase</fullName>
        <ecNumber evidence="2">2.7.-.-</ecNumber>
    </submittedName>
</protein>
<evidence type="ECO:0000313" key="2">
    <source>
        <dbReference type="EMBL" id="SQC45032.1"/>
    </source>
</evidence>
<gene>
    <name evidence="2" type="primary">dhaK_2</name>
    <name evidence="2" type="ORF">NCTC13465_03578</name>
</gene>
<dbReference type="PROSITE" id="PS51481">
    <property type="entry name" value="DHAK"/>
    <property type="match status" value="1"/>
</dbReference>
<dbReference type="Pfam" id="PF02733">
    <property type="entry name" value="Dak1"/>
    <property type="match status" value="1"/>
</dbReference>
<keyword evidence="2" id="KW-0808">Transferase</keyword>
<dbReference type="Proteomes" id="UP000251721">
    <property type="component" value="Unassembled WGS sequence"/>
</dbReference>
<dbReference type="SUPFAM" id="SSF82549">
    <property type="entry name" value="DAK1/DegV-like"/>
    <property type="match status" value="1"/>
</dbReference>
<reference evidence="2 3" key="1">
    <citation type="submission" date="2018-06" db="EMBL/GenBank/DDBJ databases">
        <authorList>
            <consortium name="Pathogen Informatics"/>
            <person name="Doyle S."/>
        </authorList>
    </citation>
    <scope>NUCLEOTIDE SEQUENCE [LARGE SCALE GENOMIC DNA]</scope>
    <source>
        <strain evidence="2 3">NCTC13465</strain>
    </source>
</reference>
<feature type="domain" description="DhaK" evidence="1">
    <location>
        <begin position="1"/>
        <end position="59"/>
    </location>
</feature>
<name>A0A2X3ELT0_KLEPN</name>